<feature type="transmembrane region" description="Helical" evidence="6">
    <location>
        <begin position="186"/>
        <end position="206"/>
    </location>
</feature>
<dbReference type="InterPro" id="IPR020846">
    <property type="entry name" value="MFS_dom"/>
</dbReference>
<evidence type="ECO:0000256" key="1">
    <source>
        <dbReference type="ARBA" id="ARBA00004141"/>
    </source>
</evidence>
<dbReference type="EMBL" id="LCUC01000147">
    <property type="protein sequence ID" value="KKY35730.1"/>
    <property type="molecule type" value="Genomic_DNA"/>
</dbReference>
<keyword evidence="3 6" id="KW-1133">Transmembrane helix</keyword>
<feature type="transmembrane region" description="Helical" evidence="6">
    <location>
        <begin position="522"/>
        <end position="545"/>
    </location>
</feature>
<dbReference type="STRING" id="1214573.A0A0G2I7C4"/>
<dbReference type="PANTHER" id="PTHR23502">
    <property type="entry name" value="MAJOR FACILITATOR SUPERFAMILY"/>
    <property type="match status" value="1"/>
</dbReference>
<feature type="transmembrane region" description="Helical" evidence="6">
    <location>
        <begin position="557"/>
        <end position="577"/>
    </location>
</feature>
<feature type="transmembrane region" description="Helical" evidence="6">
    <location>
        <begin position="239"/>
        <end position="261"/>
    </location>
</feature>
<evidence type="ECO:0000256" key="3">
    <source>
        <dbReference type="ARBA" id="ARBA00022989"/>
    </source>
</evidence>
<reference evidence="8 9" key="1">
    <citation type="submission" date="2015-05" db="EMBL/GenBank/DDBJ databases">
        <title>Distinctive expansion of gene families associated with plant cell wall degradation and secondary metabolism in the genomes of grapevine trunk pathogens.</title>
        <authorList>
            <person name="Lawrence D.P."/>
            <person name="Travadon R."/>
            <person name="Rolshausen P.E."/>
            <person name="Baumgartner K."/>
        </authorList>
    </citation>
    <scope>NUCLEOTIDE SEQUENCE [LARGE SCALE GENOMIC DNA]</scope>
    <source>
        <strain evidence="8">DA912</strain>
    </source>
</reference>
<accession>A0A0G2I7C4</accession>
<feature type="transmembrane region" description="Helical" evidence="6">
    <location>
        <begin position="489"/>
        <end position="510"/>
    </location>
</feature>
<feature type="region of interest" description="Disordered" evidence="5">
    <location>
        <begin position="86"/>
        <end position="118"/>
    </location>
</feature>
<keyword evidence="9" id="KW-1185">Reference proteome</keyword>
<evidence type="ECO:0000256" key="6">
    <source>
        <dbReference type="SAM" id="Phobius"/>
    </source>
</evidence>
<evidence type="ECO:0000313" key="8">
    <source>
        <dbReference type="EMBL" id="KKY35730.1"/>
    </source>
</evidence>
<evidence type="ECO:0000256" key="4">
    <source>
        <dbReference type="ARBA" id="ARBA00023136"/>
    </source>
</evidence>
<feature type="compositionally biased region" description="Low complexity" evidence="5">
    <location>
        <begin position="86"/>
        <end position="110"/>
    </location>
</feature>
<feature type="compositionally biased region" description="Low complexity" evidence="5">
    <location>
        <begin position="1"/>
        <end position="23"/>
    </location>
</feature>
<dbReference type="Pfam" id="PF07690">
    <property type="entry name" value="MFS_1"/>
    <property type="match status" value="1"/>
</dbReference>
<dbReference type="AlphaFoldDB" id="A0A0G2I7C4"/>
<keyword evidence="4 6" id="KW-0472">Membrane</keyword>
<dbReference type="GO" id="GO:0022857">
    <property type="term" value="F:transmembrane transporter activity"/>
    <property type="evidence" value="ECO:0007669"/>
    <property type="project" value="InterPro"/>
</dbReference>
<name>A0A0G2I7C4_9PEZI</name>
<dbReference type="InterPro" id="IPR036259">
    <property type="entry name" value="MFS_trans_sf"/>
</dbReference>
<dbReference type="OrthoDB" id="3936150at2759"/>
<dbReference type="GO" id="GO:0016020">
    <property type="term" value="C:membrane"/>
    <property type="evidence" value="ECO:0007669"/>
    <property type="project" value="UniProtKB-SubCell"/>
</dbReference>
<feature type="transmembrane region" description="Helical" evidence="6">
    <location>
        <begin position="213"/>
        <end position="233"/>
    </location>
</feature>
<evidence type="ECO:0000313" key="9">
    <source>
        <dbReference type="Proteomes" id="UP000034680"/>
    </source>
</evidence>
<comment type="caution">
    <text evidence="8">The sequence shown here is derived from an EMBL/GenBank/DDBJ whole genome shotgun (WGS) entry which is preliminary data.</text>
</comment>
<protein>
    <submittedName>
        <fullName evidence="8">Putative major facilitator superfamily protein</fullName>
    </submittedName>
</protein>
<feature type="transmembrane region" description="Helical" evidence="6">
    <location>
        <begin position="419"/>
        <end position="443"/>
    </location>
</feature>
<evidence type="ECO:0000256" key="5">
    <source>
        <dbReference type="SAM" id="MobiDB-lite"/>
    </source>
</evidence>
<dbReference type="InterPro" id="IPR011701">
    <property type="entry name" value="MFS"/>
</dbReference>
<feature type="transmembrane region" description="Helical" evidence="6">
    <location>
        <begin position="372"/>
        <end position="399"/>
    </location>
</feature>
<feature type="transmembrane region" description="Helical" evidence="6">
    <location>
        <begin position="273"/>
        <end position="292"/>
    </location>
</feature>
<feature type="transmembrane region" description="Helical" evidence="6">
    <location>
        <begin position="145"/>
        <end position="166"/>
    </location>
</feature>
<evidence type="ECO:0000256" key="2">
    <source>
        <dbReference type="ARBA" id="ARBA00022692"/>
    </source>
</evidence>
<keyword evidence="2 6" id="KW-0812">Transmembrane</keyword>
<comment type="subcellular location">
    <subcellularLocation>
        <location evidence="1">Membrane</location>
        <topology evidence="1">Multi-pass membrane protein</topology>
    </subcellularLocation>
</comment>
<dbReference type="Gene3D" id="1.20.1250.20">
    <property type="entry name" value="MFS general substrate transporter like domains"/>
    <property type="match status" value="1"/>
</dbReference>
<feature type="transmembrane region" description="Helical" evidence="6">
    <location>
        <begin position="304"/>
        <end position="323"/>
    </location>
</feature>
<gene>
    <name evidence="8" type="ORF">UCDDA912_g04338</name>
</gene>
<organism evidence="8 9">
    <name type="scientific">Diaporthe ampelina</name>
    <dbReference type="NCBI Taxonomy" id="1214573"/>
    <lineage>
        <taxon>Eukaryota</taxon>
        <taxon>Fungi</taxon>
        <taxon>Dikarya</taxon>
        <taxon>Ascomycota</taxon>
        <taxon>Pezizomycotina</taxon>
        <taxon>Sordariomycetes</taxon>
        <taxon>Sordariomycetidae</taxon>
        <taxon>Diaporthales</taxon>
        <taxon>Diaporthaceae</taxon>
        <taxon>Diaporthe</taxon>
    </lineage>
</organism>
<proteinExistence type="predicted"/>
<feature type="region of interest" description="Disordered" evidence="5">
    <location>
        <begin position="1"/>
        <end position="24"/>
    </location>
</feature>
<dbReference type="PANTHER" id="PTHR23502:SF157">
    <property type="entry name" value="MAJOR FACILITATOR SUPERFAMILY (MFS) PROFILE DOMAIN-CONTAINING PROTEIN-RELATED"/>
    <property type="match status" value="1"/>
</dbReference>
<sequence length="580" mass="62356">MNRNSSSTPASPRTAPRFPPTARWSGISADRLSINSLKRFTTFVERSFSLDDERADWGKEWREILAANAASQREREARWRSLSLSQSLSQPGPWSPSQSEPWSLSQSQPQRLDDKSEKQSPEDFVIDWESDEDPDNPTNWSWSKIWLHMGLVSGLLFIGSLATAIFSPGVPELLSEFHNTSKLLGVMAVSIYALGWGIAPLVLGPLSEVFGRLGVYHATNIVFTISTLASARSPNLTTLIALRFVAGCAASAPNAVGAGTMTDIVPLQFRGKVMSVAVVAPLLGLAVGPMIGGPLVEAYGWRSTVYFTAAAGGILTVASLLLLRETNAKVILERIAHDMRKITKDKRYTSKLADANPVPLYKMVARALRRPVLLLFTNPVVSLLSVYLAMVSGYIFIFLTTLSTVFKEKYAFSTSTVGLVYIGLMAGFAAGVALSATVMDRIATRQSERQAAGGGRAHKPESRLVPIVYASPLTPAGLLLYGWSLQAGLHFVVPIFGSALVGAGMVLTLLPLNTYLVDAFTAVASSAIAASTLLRYVLGAFLPLVGTSLNDSLGLGLANTLLASISCVLIPAPLLFIREI</sequence>
<dbReference type="Proteomes" id="UP000034680">
    <property type="component" value="Unassembled WGS sequence"/>
</dbReference>
<feature type="transmembrane region" description="Helical" evidence="6">
    <location>
        <begin position="464"/>
        <end position="483"/>
    </location>
</feature>
<reference evidence="8 9" key="2">
    <citation type="submission" date="2015-05" db="EMBL/GenBank/DDBJ databases">
        <authorList>
            <person name="Morales-Cruz A."/>
            <person name="Amrine K.C."/>
            <person name="Cantu D."/>
        </authorList>
    </citation>
    <scope>NUCLEOTIDE SEQUENCE [LARGE SCALE GENOMIC DNA]</scope>
    <source>
        <strain evidence="8">DA912</strain>
    </source>
</reference>
<dbReference type="SUPFAM" id="SSF103473">
    <property type="entry name" value="MFS general substrate transporter"/>
    <property type="match status" value="1"/>
</dbReference>
<feature type="domain" description="Major facilitator superfamily (MFS) profile" evidence="7">
    <location>
        <begin position="148"/>
        <end position="580"/>
    </location>
</feature>
<dbReference type="PROSITE" id="PS50850">
    <property type="entry name" value="MFS"/>
    <property type="match status" value="1"/>
</dbReference>
<evidence type="ECO:0000259" key="7">
    <source>
        <dbReference type="PROSITE" id="PS50850"/>
    </source>
</evidence>